<dbReference type="AlphaFoldDB" id="A0A0N4V1F7"/>
<dbReference type="GO" id="GO:0032482">
    <property type="term" value="P:Rab protein signal transduction"/>
    <property type="evidence" value="ECO:0007669"/>
    <property type="project" value="InterPro"/>
</dbReference>
<comment type="subcellular location">
    <subcellularLocation>
        <location evidence="14">Endomembrane system</location>
        <topology evidence="14">Lipid-anchor</topology>
    </subcellularLocation>
</comment>
<keyword evidence="7" id="KW-0653">Protein transport</keyword>
<evidence type="ECO:0000256" key="6">
    <source>
        <dbReference type="ARBA" id="ARBA00022741"/>
    </source>
</evidence>
<dbReference type="GO" id="GO:0003755">
    <property type="term" value="F:peptidyl-prolyl cis-trans isomerase activity"/>
    <property type="evidence" value="ECO:0007669"/>
    <property type="project" value="UniProtKB-KW"/>
</dbReference>
<dbReference type="PRINTS" id="PR00449">
    <property type="entry name" value="RASTRNSFRMNG"/>
</dbReference>
<keyword evidence="13" id="KW-0636">Prenylation</keyword>
<dbReference type="CDD" id="cd01926">
    <property type="entry name" value="cyclophilin_ABH_like"/>
    <property type="match status" value="1"/>
</dbReference>
<dbReference type="Gene3D" id="3.40.50.300">
    <property type="entry name" value="P-loop containing nucleotide triphosphate hydrolases"/>
    <property type="match status" value="1"/>
</dbReference>
<dbReference type="Gene3D" id="2.40.100.10">
    <property type="entry name" value="Cyclophilin-like"/>
    <property type="match status" value="1"/>
</dbReference>
<dbReference type="Pfam" id="PF00160">
    <property type="entry name" value="Pro_isomerase"/>
    <property type="match status" value="1"/>
</dbReference>
<keyword evidence="5" id="KW-0813">Transport</keyword>
<dbReference type="NCBIfam" id="TIGR00231">
    <property type="entry name" value="small_GTP"/>
    <property type="match status" value="1"/>
</dbReference>
<evidence type="ECO:0000256" key="12">
    <source>
        <dbReference type="ARBA" id="ARBA00023288"/>
    </source>
</evidence>
<dbReference type="EMBL" id="UXUI01007606">
    <property type="protein sequence ID" value="VDD88347.1"/>
    <property type="molecule type" value="Genomic_DNA"/>
</dbReference>
<evidence type="ECO:0000313" key="16">
    <source>
        <dbReference type="EMBL" id="VDD88347.1"/>
    </source>
</evidence>
<organism evidence="18">
    <name type="scientific">Enterobius vermicularis</name>
    <name type="common">Human pinworm</name>
    <dbReference type="NCBI Taxonomy" id="51028"/>
    <lineage>
        <taxon>Eukaryota</taxon>
        <taxon>Metazoa</taxon>
        <taxon>Ecdysozoa</taxon>
        <taxon>Nematoda</taxon>
        <taxon>Chromadorea</taxon>
        <taxon>Rhabditida</taxon>
        <taxon>Spirurina</taxon>
        <taxon>Oxyuridomorpha</taxon>
        <taxon>Oxyuroidea</taxon>
        <taxon>Oxyuridae</taxon>
        <taxon>Enterobius</taxon>
    </lineage>
</organism>
<proteinExistence type="inferred from homology"/>
<sequence>MSDYDRLAEQLRHPENPIVFMEMTAGGAPIGTIKMELFADVCPKTAENFRLQFCTGEYRRDGVPVGYKNAQFHRVIKDFMIQGGDFVNGDGTGMTSIYGSKFRDENFDLQHTGPGILSMANAGPDTNGCQFFITCAKCDFLDGKHVVFEMEDSSFFVIGRVLDGLLTVRKIENVPTGQNNKPKIPISCLFGRFQAHLHFPLRCGAGDLALALVLQDLRAFSGQMDARASTSRNDVTSFKIVLLGEGAVGKTSVMLRYIENKFNPRHISTLQASFSCKKITLDGNTIELNIWDTAGQERFHALGPIYYRGSQGALLIYDITDEHSFEKVKLWVKELQRMLGDTVVLMIVGNKVDLSRNRNVECEEAFEYAKSVGAEHAEVSAKDNIGIDQLFDRLTRSKFLPFSTRTIFYLI</sequence>
<dbReference type="GO" id="GO:0005737">
    <property type="term" value="C:cytoplasm"/>
    <property type="evidence" value="ECO:0007669"/>
    <property type="project" value="TreeGrafter"/>
</dbReference>
<evidence type="ECO:0000256" key="4">
    <source>
        <dbReference type="ARBA" id="ARBA00014900"/>
    </source>
</evidence>
<protein>
    <recommendedName>
        <fullName evidence="4">Ras-related protein Rab-21</fullName>
        <ecNumber evidence="3">5.2.1.8</ecNumber>
    </recommendedName>
</protein>
<dbReference type="GO" id="GO:0003924">
    <property type="term" value="F:GTPase activity"/>
    <property type="evidence" value="ECO:0007669"/>
    <property type="project" value="InterPro"/>
</dbReference>
<dbReference type="InterPro" id="IPR002130">
    <property type="entry name" value="Cyclophilin-type_PPIase_dom"/>
</dbReference>
<keyword evidence="11" id="KW-0413">Isomerase</keyword>
<dbReference type="SUPFAM" id="SSF50891">
    <property type="entry name" value="Cyclophilin-like"/>
    <property type="match status" value="1"/>
</dbReference>
<dbReference type="SMART" id="SM00176">
    <property type="entry name" value="RAN"/>
    <property type="match status" value="1"/>
</dbReference>
<accession>A0A0N4V1F7</accession>
<dbReference type="PANTHER" id="PTHR11071:SF561">
    <property type="entry name" value="PEPTIDYL-PROLYL CIS-TRANS ISOMERASE D-RELATED"/>
    <property type="match status" value="1"/>
</dbReference>
<dbReference type="CDD" id="cd04123">
    <property type="entry name" value="Rab21"/>
    <property type="match status" value="1"/>
</dbReference>
<evidence type="ECO:0000256" key="9">
    <source>
        <dbReference type="ARBA" id="ARBA00023134"/>
    </source>
</evidence>
<evidence type="ECO:0000256" key="7">
    <source>
        <dbReference type="ARBA" id="ARBA00022927"/>
    </source>
</evidence>
<dbReference type="InterPro" id="IPR029000">
    <property type="entry name" value="Cyclophilin-like_dom_sf"/>
</dbReference>
<evidence type="ECO:0000256" key="13">
    <source>
        <dbReference type="ARBA" id="ARBA00023289"/>
    </source>
</evidence>
<dbReference type="PROSITE" id="PS50072">
    <property type="entry name" value="CSA_PPIASE_2"/>
    <property type="match status" value="1"/>
</dbReference>
<dbReference type="Proteomes" id="UP000274131">
    <property type="component" value="Unassembled WGS sequence"/>
</dbReference>
<reference evidence="16 17" key="2">
    <citation type="submission" date="2018-10" db="EMBL/GenBank/DDBJ databases">
        <authorList>
            <consortium name="Pathogen Informatics"/>
        </authorList>
    </citation>
    <scope>NUCLEOTIDE SEQUENCE [LARGE SCALE GENOMIC DNA]</scope>
</reference>
<dbReference type="SMART" id="SM00173">
    <property type="entry name" value="RAS"/>
    <property type="match status" value="1"/>
</dbReference>
<dbReference type="STRING" id="51028.A0A0N4V1F7"/>
<keyword evidence="10" id="KW-0472">Membrane</keyword>
<comment type="similarity">
    <text evidence="2">Belongs to the small GTPase superfamily. Rab family.</text>
</comment>
<dbReference type="GO" id="GO:0015031">
    <property type="term" value="P:protein transport"/>
    <property type="evidence" value="ECO:0007669"/>
    <property type="project" value="UniProtKB-KW"/>
</dbReference>
<dbReference type="GO" id="GO:0016018">
    <property type="term" value="F:cyclosporin A binding"/>
    <property type="evidence" value="ECO:0007669"/>
    <property type="project" value="TreeGrafter"/>
</dbReference>
<dbReference type="OrthoDB" id="193499at2759"/>
<dbReference type="SMART" id="SM00174">
    <property type="entry name" value="RHO"/>
    <property type="match status" value="1"/>
</dbReference>
<dbReference type="InterPro" id="IPR027417">
    <property type="entry name" value="P-loop_NTPase"/>
</dbReference>
<evidence type="ECO:0000259" key="15">
    <source>
        <dbReference type="PROSITE" id="PS50072"/>
    </source>
</evidence>
<dbReference type="FunFam" id="3.40.50.300:FF:000550">
    <property type="entry name" value="ras-related protein Rab-21"/>
    <property type="match status" value="1"/>
</dbReference>
<dbReference type="EC" id="5.2.1.8" evidence="3"/>
<reference evidence="18" key="1">
    <citation type="submission" date="2017-02" db="UniProtKB">
        <authorList>
            <consortium name="WormBaseParasite"/>
        </authorList>
    </citation>
    <scope>IDENTIFICATION</scope>
</reference>
<dbReference type="InterPro" id="IPR020892">
    <property type="entry name" value="Cyclophilin-type_PPIase_CS"/>
</dbReference>
<evidence type="ECO:0000256" key="11">
    <source>
        <dbReference type="ARBA" id="ARBA00023235"/>
    </source>
</evidence>
<evidence type="ECO:0000256" key="5">
    <source>
        <dbReference type="ARBA" id="ARBA00022448"/>
    </source>
</evidence>
<dbReference type="PROSITE" id="PS51419">
    <property type="entry name" value="RAB"/>
    <property type="match status" value="1"/>
</dbReference>
<dbReference type="GO" id="GO:0012505">
    <property type="term" value="C:endomembrane system"/>
    <property type="evidence" value="ECO:0007669"/>
    <property type="project" value="UniProtKB-SubCell"/>
</dbReference>
<comment type="catalytic activity">
    <reaction evidence="1">
        <text>[protein]-peptidylproline (omega=180) = [protein]-peptidylproline (omega=0)</text>
        <dbReference type="Rhea" id="RHEA:16237"/>
        <dbReference type="Rhea" id="RHEA-COMP:10747"/>
        <dbReference type="Rhea" id="RHEA-COMP:10748"/>
        <dbReference type="ChEBI" id="CHEBI:83833"/>
        <dbReference type="ChEBI" id="CHEBI:83834"/>
        <dbReference type="EC" id="5.2.1.8"/>
    </reaction>
</comment>
<dbReference type="FunFam" id="2.40.100.10:FF:000025">
    <property type="entry name" value="Peptidyl-prolyl cis-trans isomerase CYP19-2"/>
    <property type="match status" value="1"/>
</dbReference>
<evidence type="ECO:0000256" key="8">
    <source>
        <dbReference type="ARBA" id="ARBA00023110"/>
    </source>
</evidence>
<keyword evidence="17" id="KW-1185">Reference proteome</keyword>
<dbReference type="PANTHER" id="PTHR11071">
    <property type="entry name" value="PEPTIDYL-PROLYL CIS-TRANS ISOMERASE"/>
    <property type="match status" value="1"/>
</dbReference>
<feature type="domain" description="PPIase cyclophilin-type" evidence="15">
    <location>
        <begin position="20"/>
        <end position="186"/>
    </location>
</feature>
<gene>
    <name evidence="16" type="ORF">EVEC_LOCUS3490</name>
</gene>
<dbReference type="SMART" id="SM00175">
    <property type="entry name" value="RAB"/>
    <property type="match status" value="1"/>
</dbReference>
<evidence type="ECO:0000256" key="10">
    <source>
        <dbReference type="ARBA" id="ARBA00023136"/>
    </source>
</evidence>
<keyword evidence="12" id="KW-0449">Lipoprotein</keyword>
<dbReference type="PROSITE" id="PS51420">
    <property type="entry name" value="RHO"/>
    <property type="match status" value="1"/>
</dbReference>
<name>A0A0N4V1F7_ENTVE</name>
<evidence type="ECO:0000256" key="1">
    <source>
        <dbReference type="ARBA" id="ARBA00000971"/>
    </source>
</evidence>
<evidence type="ECO:0000313" key="17">
    <source>
        <dbReference type="Proteomes" id="UP000274131"/>
    </source>
</evidence>
<dbReference type="InterPro" id="IPR041833">
    <property type="entry name" value="Rab21"/>
</dbReference>
<dbReference type="WBParaSite" id="EVEC_0000378201-mRNA-1">
    <property type="protein sequence ID" value="EVEC_0000378201-mRNA-1"/>
    <property type="gene ID" value="EVEC_0000378201"/>
</dbReference>
<evidence type="ECO:0000256" key="2">
    <source>
        <dbReference type="ARBA" id="ARBA00006270"/>
    </source>
</evidence>
<keyword evidence="8" id="KW-0697">Rotamase</keyword>
<keyword evidence="6" id="KW-0547">Nucleotide-binding</keyword>
<dbReference type="SUPFAM" id="SSF52540">
    <property type="entry name" value="P-loop containing nucleoside triphosphate hydrolases"/>
    <property type="match status" value="1"/>
</dbReference>
<dbReference type="GO" id="GO:0005525">
    <property type="term" value="F:GTP binding"/>
    <property type="evidence" value="ECO:0007669"/>
    <property type="project" value="UniProtKB-KW"/>
</dbReference>
<dbReference type="GO" id="GO:0006457">
    <property type="term" value="P:protein folding"/>
    <property type="evidence" value="ECO:0007669"/>
    <property type="project" value="InterPro"/>
</dbReference>
<dbReference type="PROSITE" id="PS00170">
    <property type="entry name" value="CSA_PPIASE_1"/>
    <property type="match status" value="1"/>
</dbReference>
<dbReference type="InterPro" id="IPR005225">
    <property type="entry name" value="Small_GTP-bd"/>
</dbReference>
<dbReference type="InterPro" id="IPR001806">
    <property type="entry name" value="Small_GTPase"/>
</dbReference>
<keyword evidence="9" id="KW-0342">GTP-binding</keyword>
<evidence type="ECO:0000256" key="3">
    <source>
        <dbReference type="ARBA" id="ARBA00013194"/>
    </source>
</evidence>
<evidence type="ECO:0000256" key="14">
    <source>
        <dbReference type="ARBA" id="ARBA00037868"/>
    </source>
</evidence>
<dbReference type="Pfam" id="PF00071">
    <property type="entry name" value="Ras"/>
    <property type="match status" value="1"/>
</dbReference>
<evidence type="ECO:0000313" key="18">
    <source>
        <dbReference type="WBParaSite" id="EVEC_0000378201-mRNA-1"/>
    </source>
</evidence>
<dbReference type="PROSITE" id="PS51421">
    <property type="entry name" value="RAS"/>
    <property type="match status" value="1"/>
</dbReference>